<dbReference type="EMBL" id="MUJZ01036491">
    <property type="protein sequence ID" value="OTF76639.1"/>
    <property type="molecule type" value="Genomic_DNA"/>
</dbReference>
<dbReference type="SUPFAM" id="SSF51556">
    <property type="entry name" value="Metallo-dependent hydrolases"/>
    <property type="match status" value="1"/>
</dbReference>
<comment type="caution">
    <text evidence="2">The sequence shown here is derived from an EMBL/GenBank/DDBJ whole genome shotgun (WGS) entry which is preliminary data.</text>
</comment>
<organism evidence="2 3">
    <name type="scientific">Euroglyphus maynei</name>
    <name type="common">Mayne's house dust mite</name>
    <dbReference type="NCBI Taxonomy" id="6958"/>
    <lineage>
        <taxon>Eukaryota</taxon>
        <taxon>Metazoa</taxon>
        <taxon>Ecdysozoa</taxon>
        <taxon>Arthropoda</taxon>
        <taxon>Chelicerata</taxon>
        <taxon>Arachnida</taxon>
        <taxon>Acari</taxon>
        <taxon>Acariformes</taxon>
        <taxon>Sarcoptiformes</taxon>
        <taxon>Astigmata</taxon>
        <taxon>Psoroptidia</taxon>
        <taxon>Analgoidea</taxon>
        <taxon>Pyroglyphidae</taxon>
        <taxon>Pyroglyphinae</taxon>
        <taxon>Euroglyphus</taxon>
    </lineage>
</organism>
<dbReference type="AlphaFoldDB" id="A0A1Y3B728"/>
<sequence>MAKRILHRTHKSNYQSETINYDEPPVIADPWNIKIPEDLNCILNIEDGVIYVYKTKEDFNEKKRAYHVRPFNSFIEDMKFMCNIITDGPLKSHCYKRLAYLTYKYQLHVLLNEMNELRSQKAVPHRDFYNTRKVDTHIHASSCMNQKHLLRFIKKTIKTRRNDYVCIENGKPLTLEQVFDSLNLTSYDLSVDMLDVHADRNTFHRFDKFNAKYNPIGESRLREIFLKTDNYIKGVYFAEILKEVMADLEESKYQQAELRLSIYGRKPDEWDDLAKWALTNNVYSDT</sequence>
<comment type="similarity">
    <text evidence="1">Belongs to the metallo-dependent hydrolases superfamily. Adenosine and AMP deaminases family.</text>
</comment>
<dbReference type="Pfam" id="PF19326">
    <property type="entry name" value="AMP_deaminase"/>
    <property type="match status" value="1"/>
</dbReference>
<gene>
    <name evidence="2" type="ORF">BLA29_008129</name>
</gene>
<accession>A0A1Y3B728</accession>
<name>A0A1Y3B728_EURMA</name>
<feature type="non-terminal residue" evidence="2">
    <location>
        <position position="286"/>
    </location>
</feature>
<protein>
    <submittedName>
        <fullName evidence="2">AMP deaminase 2-like protein</fullName>
    </submittedName>
</protein>
<evidence type="ECO:0000256" key="1">
    <source>
        <dbReference type="ARBA" id="ARBA00006676"/>
    </source>
</evidence>
<keyword evidence="3" id="KW-1185">Reference proteome</keyword>
<dbReference type="PANTHER" id="PTHR11359:SF0">
    <property type="entry name" value="AMP DEAMINASE"/>
    <property type="match status" value="1"/>
</dbReference>
<dbReference type="OrthoDB" id="1723809at2759"/>
<dbReference type="InterPro" id="IPR032466">
    <property type="entry name" value="Metal_Hydrolase"/>
</dbReference>
<dbReference type="PANTHER" id="PTHR11359">
    <property type="entry name" value="AMP DEAMINASE"/>
    <property type="match status" value="1"/>
</dbReference>
<dbReference type="GO" id="GO:0032264">
    <property type="term" value="P:IMP salvage"/>
    <property type="evidence" value="ECO:0007669"/>
    <property type="project" value="InterPro"/>
</dbReference>
<dbReference type="Proteomes" id="UP000194236">
    <property type="component" value="Unassembled WGS sequence"/>
</dbReference>
<dbReference type="GO" id="GO:0003876">
    <property type="term" value="F:AMP deaminase activity"/>
    <property type="evidence" value="ECO:0007669"/>
    <property type="project" value="InterPro"/>
</dbReference>
<reference evidence="2 3" key="1">
    <citation type="submission" date="2017-03" db="EMBL/GenBank/DDBJ databases">
        <title>Genome Survey of Euroglyphus maynei.</title>
        <authorList>
            <person name="Arlian L.G."/>
            <person name="Morgan M.S."/>
            <person name="Rider S.D."/>
        </authorList>
    </citation>
    <scope>NUCLEOTIDE SEQUENCE [LARGE SCALE GENOMIC DNA]</scope>
    <source>
        <strain evidence="2">Arlian Lab</strain>
        <tissue evidence="2">Whole body</tissue>
    </source>
</reference>
<evidence type="ECO:0000313" key="2">
    <source>
        <dbReference type="EMBL" id="OTF76639.1"/>
    </source>
</evidence>
<dbReference type="GO" id="GO:0046033">
    <property type="term" value="P:AMP metabolic process"/>
    <property type="evidence" value="ECO:0007669"/>
    <property type="project" value="TreeGrafter"/>
</dbReference>
<proteinExistence type="inferred from homology"/>
<dbReference type="GO" id="GO:0005829">
    <property type="term" value="C:cytosol"/>
    <property type="evidence" value="ECO:0007669"/>
    <property type="project" value="TreeGrafter"/>
</dbReference>
<evidence type="ECO:0000313" key="3">
    <source>
        <dbReference type="Proteomes" id="UP000194236"/>
    </source>
</evidence>
<dbReference type="InterPro" id="IPR006329">
    <property type="entry name" value="AMPD"/>
</dbReference>
<dbReference type="Gene3D" id="3.20.20.140">
    <property type="entry name" value="Metal-dependent hydrolases"/>
    <property type="match status" value="2"/>
</dbReference>